<evidence type="ECO:0000313" key="2">
    <source>
        <dbReference type="EMBL" id="RXW15832.1"/>
    </source>
</evidence>
<organism evidence="2 3">
    <name type="scientific">Candolleomyces aberdarensis</name>
    <dbReference type="NCBI Taxonomy" id="2316362"/>
    <lineage>
        <taxon>Eukaryota</taxon>
        <taxon>Fungi</taxon>
        <taxon>Dikarya</taxon>
        <taxon>Basidiomycota</taxon>
        <taxon>Agaricomycotina</taxon>
        <taxon>Agaricomycetes</taxon>
        <taxon>Agaricomycetidae</taxon>
        <taxon>Agaricales</taxon>
        <taxon>Agaricineae</taxon>
        <taxon>Psathyrellaceae</taxon>
        <taxon>Candolleomyces</taxon>
    </lineage>
</organism>
<evidence type="ECO:0000313" key="3">
    <source>
        <dbReference type="Proteomes" id="UP000290288"/>
    </source>
</evidence>
<protein>
    <submittedName>
        <fullName evidence="2">Uncharacterized protein</fullName>
    </submittedName>
</protein>
<dbReference type="Proteomes" id="UP000290288">
    <property type="component" value="Unassembled WGS sequence"/>
</dbReference>
<comment type="caution">
    <text evidence="2">The sequence shown here is derived from an EMBL/GenBank/DDBJ whole genome shotgun (WGS) entry which is preliminary data.</text>
</comment>
<feature type="region of interest" description="Disordered" evidence="1">
    <location>
        <begin position="1"/>
        <end position="25"/>
    </location>
</feature>
<keyword evidence="3" id="KW-1185">Reference proteome</keyword>
<gene>
    <name evidence="2" type="ORF">EST38_g10021</name>
</gene>
<name>A0A4Q2DA71_9AGAR</name>
<proteinExistence type="predicted"/>
<sequence length="96" mass="10530">MPTNLQRADQIQPFEFPPTESSTNTPQVLKICSASVRATDPGSPDQLFHRPALAPYKGAIRDADSLLIKGFNVPQSHTRDLRNKAATKNNDPNFVG</sequence>
<dbReference type="EMBL" id="SDEE01000505">
    <property type="protein sequence ID" value="RXW15832.1"/>
    <property type="molecule type" value="Genomic_DNA"/>
</dbReference>
<dbReference type="AlphaFoldDB" id="A0A4Q2DA71"/>
<accession>A0A4Q2DA71</accession>
<reference evidence="2 3" key="1">
    <citation type="submission" date="2019-01" db="EMBL/GenBank/DDBJ databases">
        <title>Draft genome sequence of Psathyrella aberdarensis IHI B618.</title>
        <authorList>
            <person name="Buettner E."/>
            <person name="Kellner H."/>
        </authorList>
    </citation>
    <scope>NUCLEOTIDE SEQUENCE [LARGE SCALE GENOMIC DNA]</scope>
    <source>
        <strain evidence="2 3">IHI B618</strain>
    </source>
</reference>
<evidence type="ECO:0000256" key="1">
    <source>
        <dbReference type="SAM" id="MobiDB-lite"/>
    </source>
</evidence>